<dbReference type="Proteomes" id="UP000734854">
    <property type="component" value="Unassembled WGS sequence"/>
</dbReference>
<organism evidence="4 5">
    <name type="scientific">Zingiber officinale</name>
    <name type="common">Ginger</name>
    <name type="synonym">Amomum zingiber</name>
    <dbReference type="NCBI Taxonomy" id="94328"/>
    <lineage>
        <taxon>Eukaryota</taxon>
        <taxon>Viridiplantae</taxon>
        <taxon>Streptophyta</taxon>
        <taxon>Embryophyta</taxon>
        <taxon>Tracheophyta</taxon>
        <taxon>Spermatophyta</taxon>
        <taxon>Magnoliopsida</taxon>
        <taxon>Liliopsida</taxon>
        <taxon>Zingiberales</taxon>
        <taxon>Zingiberaceae</taxon>
        <taxon>Zingiber</taxon>
    </lineage>
</organism>
<reference evidence="4 5" key="1">
    <citation type="submission" date="2020-08" db="EMBL/GenBank/DDBJ databases">
        <title>Plant Genome Project.</title>
        <authorList>
            <person name="Zhang R.-G."/>
        </authorList>
    </citation>
    <scope>NUCLEOTIDE SEQUENCE [LARGE SCALE GENOMIC DNA]</scope>
    <source>
        <tissue evidence="4">Rhizome</tissue>
    </source>
</reference>
<dbReference type="GO" id="GO:0015031">
    <property type="term" value="P:protein transport"/>
    <property type="evidence" value="ECO:0007669"/>
    <property type="project" value="UniProtKB-KW"/>
</dbReference>
<dbReference type="PANTHER" id="PTHR12542">
    <property type="entry name" value="EXOCYST COMPLEX PROTEIN EXO70"/>
    <property type="match status" value="1"/>
</dbReference>
<protein>
    <recommendedName>
        <fullName evidence="1">Exocyst subunit Exo70 family protein</fullName>
    </recommendedName>
</protein>
<comment type="function">
    <text evidence="1">Component of the exocyst complex.</text>
</comment>
<feature type="compositionally biased region" description="Low complexity" evidence="2">
    <location>
        <begin position="624"/>
        <end position="649"/>
    </location>
</feature>
<accession>A0A8J5FU73</accession>
<feature type="region of interest" description="Disordered" evidence="2">
    <location>
        <begin position="1"/>
        <end position="30"/>
    </location>
</feature>
<dbReference type="EMBL" id="JACMSC010000013">
    <property type="protein sequence ID" value="KAG6493929.1"/>
    <property type="molecule type" value="Genomic_DNA"/>
</dbReference>
<feature type="domain" description="Exocyst complex subunit Exo70 C-terminal" evidence="3">
    <location>
        <begin position="229"/>
        <end position="611"/>
    </location>
</feature>
<evidence type="ECO:0000313" key="5">
    <source>
        <dbReference type="Proteomes" id="UP000734854"/>
    </source>
</evidence>
<evidence type="ECO:0000256" key="2">
    <source>
        <dbReference type="SAM" id="MobiDB-lite"/>
    </source>
</evidence>
<sequence length="659" mass="72256">MTRRGIRGLFSSKQRQHDRRPADRSVSPSRRTFSDTIMEENIVSAEEIIGRWGSEVAGSLFSAAGRPDSARFLHAASDLHRSMIFFSAPSEESTASREERSAALFRAHDLLAAAMRRLEREMHLLLSAHHFVLNPVRFRPQYASSSDASDVEDGADAISELDAGDEAMRDLGAVAQTMISAGYGKECVNIYKMMRKSFVEESIYRLGFDRTKAHVQKLDSTALESKIRSWLAVFPVVFKTLFSGERFLCDHVFAGSDPIRESCFADITADIAARLLAFPESVARSKRSPEKLFRLLDLYDAVAEHWPEIETLFAFESTSPVRSQAVTSLLRLAEVTRSTLADFEAAVQREASRSAVPGGDVHPLTRYVMNYLVFLADYETALADIFADFPFQAPYPLPESLFDSAAVATPPVSTPSSPTSSTVTSFEGSPWRSSPSSASAVAGSVSVRIAWFVLVLLCKLDGKAELYREVSISYLFLANNLHYIVRKVKESRLRILLGDEWAARQAAKARHYVGSYRRLAWAKVAEAVPTEPEDMTSEKAAGRMRRFNNELEAACKAQAVVTDGGMREQVRASVDNMIIPAYRLFYELCMAATVSSAAVRFSPEDVRNMIDGVFAGKNGGGSTHGSSGSGSSRGSSASGSAHGSATTGSLGESNRPEYN</sequence>
<name>A0A8J5FU73_ZINOF</name>
<proteinExistence type="inferred from homology"/>
<dbReference type="OrthoDB" id="1922221at2759"/>
<dbReference type="Pfam" id="PF20669">
    <property type="entry name" value="Exo70_N"/>
    <property type="match status" value="1"/>
</dbReference>
<comment type="similarity">
    <text evidence="1">Belongs to the EXO70 family.</text>
</comment>
<keyword evidence="1" id="KW-0268">Exocytosis</keyword>
<dbReference type="GO" id="GO:0005546">
    <property type="term" value="F:phosphatidylinositol-4,5-bisphosphate binding"/>
    <property type="evidence" value="ECO:0007669"/>
    <property type="project" value="InterPro"/>
</dbReference>
<dbReference type="AlphaFoldDB" id="A0A8J5FU73"/>
<gene>
    <name evidence="4" type="ORF">ZIOFF_048934</name>
</gene>
<evidence type="ECO:0000256" key="1">
    <source>
        <dbReference type="RuleBase" id="RU365026"/>
    </source>
</evidence>
<dbReference type="Pfam" id="PF03081">
    <property type="entry name" value="Exo70_C"/>
    <property type="match status" value="1"/>
</dbReference>
<evidence type="ECO:0000259" key="3">
    <source>
        <dbReference type="Pfam" id="PF03081"/>
    </source>
</evidence>
<evidence type="ECO:0000313" key="4">
    <source>
        <dbReference type="EMBL" id="KAG6493929.1"/>
    </source>
</evidence>
<feature type="region of interest" description="Disordered" evidence="2">
    <location>
        <begin position="616"/>
        <end position="659"/>
    </location>
</feature>
<dbReference type="PANTHER" id="PTHR12542:SF17">
    <property type="entry name" value="EXOCYST SUBUNIT EXO70 FAMILY PROTEIN"/>
    <property type="match status" value="1"/>
</dbReference>
<dbReference type="GO" id="GO:0000145">
    <property type="term" value="C:exocyst"/>
    <property type="evidence" value="ECO:0007669"/>
    <property type="project" value="InterPro"/>
</dbReference>
<keyword evidence="1" id="KW-0653">Protein transport</keyword>
<dbReference type="GO" id="GO:0006887">
    <property type="term" value="P:exocytosis"/>
    <property type="evidence" value="ECO:0007669"/>
    <property type="project" value="UniProtKB-KW"/>
</dbReference>
<keyword evidence="5" id="KW-1185">Reference proteome</keyword>
<keyword evidence="1" id="KW-0813">Transport</keyword>
<dbReference type="InterPro" id="IPR046364">
    <property type="entry name" value="Exo70_C"/>
</dbReference>
<dbReference type="InterPro" id="IPR004140">
    <property type="entry name" value="Exo70"/>
</dbReference>
<comment type="caution">
    <text evidence="4">The sequence shown here is derived from an EMBL/GenBank/DDBJ whole genome shotgun (WGS) entry which is preliminary data.</text>
</comment>